<keyword evidence="1" id="KW-1133">Transmembrane helix</keyword>
<comment type="caution">
    <text evidence="2">The sequence shown here is derived from an EMBL/GenBank/DDBJ whole genome shotgun (WGS) entry which is preliminary data.</text>
</comment>
<dbReference type="EMBL" id="JAHRIO010011836">
    <property type="protein sequence ID" value="MEQ2162471.1"/>
    <property type="molecule type" value="Genomic_DNA"/>
</dbReference>
<keyword evidence="1" id="KW-0472">Membrane</keyword>
<keyword evidence="1" id="KW-0812">Transmembrane</keyword>
<keyword evidence="3" id="KW-1185">Reference proteome</keyword>
<accession>A0ABV0MTL0</accession>
<gene>
    <name evidence="2" type="ORF">GOODEAATRI_020068</name>
</gene>
<dbReference type="Proteomes" id="UP001476798">
    <property type="component" value="Unassembled WGS sequence"/>
</dbReference>
<feature type="transmembrane region" description="Helical" evidence="1">
    <location>
        <begin position="21"/>
        <end position="44"/>
    </location>
</feature>
<sequence>MKRLCSARSDRHNQQVPLEKLFSVLNNLILPSILINLISTQYLLNSLPLPPGAWVAQVVAVCSVRLSRCVLGQDTSSALPTDGGQRVWWCQLYGSLASVSLPQGSCGYDVVYHCQCVDGWMNGWMTDCSVKCAMES</sequence>
<proteinExistence type="predicted"/>
<evidence type="ECO:0000313" key="2">
    <source>
        <dbReference type="EMBL" id="MEQ2162471.1"/>
    </source>
</evidence>
<reference evidence="2 3" key="1">
    <citation type="submission" date="2021-06" db="EMBL/GenBank/DDBJ databases">
        <authorList>
            <person name="Palmer J.M."/>
        </authorList>
    </citation>
    <scope>NUCLEOTIDE SEQUENCE [LARGE SCALE GENOMIC DNA]</scope>
    <source>
        <strain evidence="2 3">GA_2019</strain>
        <tissue evidence="2">Muscle</tissue>
    </source>
</reference>
<organism evidence="2 3">
    <name type="scientific">Goodea atripinnis</name>
    <dbReference type="NCBI Taxonomy" id="208336"/>
    <lineage>
        <taxon>Eukaryota</taxon>
        <taxon>Metazoa</taxon>
        <taxon>Chordata</taxon>
        <taxon>Craniata</taxon>
        <taxon>Vertebrata</taxon>
        <taxon>Euteleostomi</taxon>
        <taxon>Actinopterygii</taxon>
        <taxon>Neopterygii</taxon>
        <taxon>Teleostei</taxon>
        <taxon>Neoteleostei</taxon>
        <taxon>Acanthomorphata</taxon>
        <taxon>Ovalentaria</taxon>
        <taxon>Atherinomorphae</taxon>
        <taxon>Cyprinodontiformes</taxon>
        <taxon>Goodeidae</taxon>
        <taxon>Goodea</taxon>
    </lineage>
</organism>
<name>A0ABV0MTL0_9TELE</name>
<protein>
    <submittedName>
        <fullName evidence="2">Uncharacterized protein</fullName>
    </submittedName>
</protein>
<evidence type="ECO:0000256" key="1">
    <source>
        <dbReference type="SAM" id="Phobius"/>
    </source>
</evidence>
<evidence type="ECO:0000313" key="3">
    <source>
        <dbReference type="Proteomes" id="UP001476798"/>
    </source>
</evidence>